<dbReference type="Pfam" id="PF23622">
    <property type="entry name" value="LRR_At1g61320_AtMIF1"/>
    <property type="match status" value="1"/>
</dbReference>
<dbReference type="PROSITE" id="PS50181">
    <property type="entry name" value="FBOX"/>
    <property type="match status" value="1"/>
</dbReference>
<sequence length="520" mass="59969">MMRNSEQCLRGKIAKRREVEKESLCNLPMDILSKILSRLPINEAVRTSVLSRKWKYVWCGHTNLTLNRGTMRKPYDKTLVGYQWRLLRDKEFITRVDTVLHQHSGMGVQRMEIKFGLHSKHACHIDRWVNFAIASKTKEFVVDLSGQDKGSFFTDLSEGTRIISEPPYNLPSQFFSPNYGSYLRCLELTTVSLQLPADFKGFLNLKSLSLVDMSITDEDVRCMLSKCNLLEFLEISYCRTVTSIRTPYPLDRLKHLVVDICPVLDEIDLNCSPTTLKYSGDMVPLKFASTSRLTNISILLFTRQYALSYMVTGFLGTLSRLETLTLLCKECERTILPGGPFKFTYLRNLRLELVFSGHENIRNTDVLDYAYLLKIAPFMETLELSMWMNCRHQPYHEEDGELRIIDPPHQHTHLRSVRISGFFGHRDQVELALHILRSSVVLEKMVITPKLEISNGVTLSDCFYEEEHYVDGHRVAAESVCNADHRNVVTVERVVPSCWETGDKTTKAIKERALKRRRAK</sequence>
<accession>A0A0E0KWR3</accession>
<protein>
    <recommendedName>
        <fullName evidence="1">F-box domain-containing protein</fullName>
    </recommendedName>
</protein>
<keyword evidence="3" id="KW-1185">Reference proteome</keyword>
<dbReference type="OMA" id="HACHIDR"/>
<feature type="domain" description="F-box" evidence="1">
    <location>
        <begin position="21"/>
        <end position="57"/>
    </location>
</feature>
<dbReference type="Gene3D" id="3.80.10.10">
    <property type="entry name" value="Ribonuclease Inhibitor"/>
    <property type="match status" value="1"/>
</dbReference>
<dbReference type="AlphaFoldDB" id="A0A0E0KWR3"/>
<proteinExistence type="predicted"/>
<dbReference type="SUPFAM" id="SSF52047">
    <property type="entry name" value="RNI-like"/>
    <property type="match status" value="1"/>
</dbReference>
<dbReference type="CDD" id="cd22160">
    <property type="entry name" value="F-box_AtFBL13-like"/>
    <property type="match status" value="1"/>
</dbReference>
<dbReference type="InterPro" id="IPR055357">
    <property type="entry name" value="LRR_At1g61320_AtMIF1"/>
</dbReference>
<dbReference type="EnsemblPlants" id="OPUNC04G27000.1">
    <property type="protein sequence ID" value="OPUNC04G27000.1"/>
    <property type="gene ID" value="OPUNC04G27000"/>
</dbReference>
<dbReference type="InterPro" id="IPR032675">
    <property type="entry name" value="LRR_dom_sf"/>
</dbReference>
<dbReference type="InterPro" id="IPR053772">
    <property type="entry name" value="At1g61320/At1g61330-like"/>
</dbReference>
<dbReference type="InterPro" id="IPR036047">
    <property type="entry name" value="F-box-like_dom_sf"/>
</dbReference>
<reference evidence="2" key="2">
    <citation type="submission" date="2018-05" db="EMBL/GenBank/DDBJ databases">
        <title>OpunRS2 (Oryza punctata Reference Sequence Version 2).</title>
        <authorList>
            <person name="Zhang J."/>
            <person name="Kudrna D."/>
            <person name="Lee S."/>
            <person name="Talag J."/>
            <person name="Welchert J."/>
            <person name="Wing R.A."/>
        </authorList>
    </citation>
    <scope>NUCLEOTIDE SEQUENCE [LARGE SCALE GENOMIC DNA]</scope>
</reference>
<dbReference type="PANTHER" id="PTHR34145">
    <property type="entry name" value="OS02G0105600 PROTEIN"/>
    <property type="match status" value="1"/>
</dbReference>
<reference evidence="2" key="1">
    <citation type="submission" date="2015-04" db="UniProtKB">
        <authorList>
            <consortium name="EnsemblPlants"/>
        </authorList>
    </citation>
    <scope>IDENTIFICATION</scope>
</reference>
<dbReference type="Proteomes" id="UP000026962">
    <property type="component" value="Chromosome 4"/>
</dbReference>
<organism evidence="2">
    <name type="scientific">Oryza punctata</name>
    <name type="common">Red rice</name>
    <dbReference type="NCBI Taxonomy" id="4537"/>
    <lineage>
        <taxon>Eukaryota</taxon>
        <taxon>Viridiplantae</taxon>
        <taxon>Streptophyta</taxon>
        <taxon>Embryophyta</taxon>
        <taxon>Tracheophyta</taxon>
        <taxon>Spermatophyta</taxon>
        <taxon>Magnoliopsida</taxon>
        <taxon>Liliopsida</taxon>
        <taxon>Poales</taxon>
        <taxon>Poaceae</taxon>
        <taxon>BOP clade</taxon>
        <taxon>Oryzoideae</taxon>
        <taxon>Oryzeae</taxon>
        <taxon>Oryzinae</taxon>
        <taxon>Oryza</taxon>
    </lineage>
</organism>
<dbReference type="SUPFAM" id="SSF81383">
    <property type="entry name" value="F-box domain"/>
    <property type="match status" value="1"/>
</dbReference>
<evidence type="ECO:0000313" key="2">
    <source>
        <dbReference type="EnsemblPlants" id="OPUNC04G27000.1"/>
    </source>
</evidence>
<dbReference type="InterPro" id="IPR053781">
    <property type="entry name" value="F-box_AtFBL13-like"/>
</dbReference>
<dbReference type="Pfam" id="PF00646">
    <property type="entry name" value="F-box"/>
    <property type="match status" value="1"/>
</dbReference>
<dbReference type="SMART" id="SM00256">
    <property type="entry name" value="FBOX"/>
    <property type="match status" value="1"/>
</dbReference>
<evidence type="ECO:0000313" key="3">
    <source>
        <dbReference type="Proteomes" id="UP000026962"/>
    </source>
</evidence>
<dbReference type="HOGENOM" id="CLU_010721_3_5_1"/>
<dbReference type="InterPro" id="IPR001810">
    <property type="entry name" value="F-box_dom"/>
</dbReference>
<dbReference type="STRING" id="4537.A0A0E0KWR3"/>
<dbReference type="eggNOG" id="ENOG502RYMX">
    <property type="taxonomic scope" value="Eukaryota"/>
</dbReference>
<dbReference type="PANTHER" id="PTHR34145:SF61">
    <property type="entry name" value="OS07G0161500 PROTEIN"/>
    <property type="match status" value="1"/>
</dbReference>
<name>A0A0E0KWR3_ORYPU</name>
<evidence type="ECO:0000259" key="1">
    <source>
        <dbReference type="PROSITE" id="PS50181"/>
    </source>
</evidence>
<dbReference type="Gramene" id="OPUNC04G27000.1">
    <property type="protein sequence ID" value="OPUNC04G27000.1"/>
    <property type="gene ID" value="OPUNC04G27000"/>
</dbReference>